<dbReference type="Pfam" id="PF03161">
    <property type="entry name" value="LAGLIDADG_2"/>
    <property type="match status" value="1"/>
</dbReference>
<dbReference type="EMBL" id="PCVG01000013">
    <property type="protein sequence ID" value="PIQ69081.1"/>
    <property type="molecule type" value="Genomic_DNA"/>
</dbReference>
<evidence type="ECO:0000313" key="3">
    <source>
        <dbReference type="Proteomes" id="UP000229342"/>
    </source>
</evidence>
<evidence type="ECO:0000313" key="2">
    <source>
        <dbReference type="EMBL" id="PIQ69081.1"/>
    </source>
</evidence>
<organism evidence="2 3">
    <name type="scientific">Candidatus Taylorbacteria bacterium CG11_big_fil_rev_8_21_14_0_20_46_11</name>
    <dbReference type="NCBI Taxonomy" id="1975025"/>
    <lineage>
        <taxon>Bacteria</taxon>
        <taxon>Candidatus Tayloriibacteriota</taxon>
    </lineage>
</organism>
<evidence type="ECO:0000259" key="1">
    <source>
        <dbReference type="Pfam" id="PF03161"/>
    </source>
</evidence>
<sequence length="233" mass="27167">MDNIVGRLQSIFSSHQIDVIIGSLLGDACLECRSIGVRTPVTARFRVHHGLKQKEYVLWKYNVLRECVNKEPSEISWSNSKRNLHEISYYFHTKSMREFGYLYHYFYKNGQKVLPQDIFTVLNPRMIAVWFMDDGSNTKESFTLNTHSFSQEDQMRIVKFLKGSYRINATIVKDRTKLKISIGKYYFQDFTALVRPYIIPSMTYKIANPRNDLSRLGGAERSILVDGLLTRQS</sequence>
<dbReference type="Gene3D" id="3.10.28.10">
    <property type="entry name" value="Homing endonucleases"/>
    <property type="match status" value="2"/>
</dbReference>
<name>A0A2H0KCU9_9BACT</name>
<accession>A0A2H0KCU9</accession>
<dbReference type="InterPro" id="IPR027434">
    <property type="entry name" value="Homing_endonucl"/>
</dbReference>
<dbReference type="Proteomes" id="UP000229342">
    <property type="component" value="Unassembled WGS sequence"/>
</dbReference>
<proteinExistence type="predicted"/>
<dbReference type="AlphaFoldDB" id="A0A2H0KCU9"/>
<dbReference type="PANTHER" id="PTHR47539:SF1">
    <property type="entry name" value="PENTATRICOPEPTIDE REPEAT-CONTAINING PROTEIN OTP51, CHLOROPLASTIC"/>
    <property type="match status" value="1"/>
</dbReference>
<feature type="domain" description="Homing endonuclease LAGLIDADG" evidence="1">
    <location>
        <begin position="18"/>
        <end position="184"/>
    </location>
</feature>
<reference evidence="2 3" key="1">
    <citation type="submission" date="2017-09" db="EMBL/GenBank/DDBJ databases">
        <title>Depth-based differentiation of microbial function through sediment-hosted aquifers and enrichment of novel symbionts in the deep terrestrial subsurface.</title>
        <authorList>
            <person name="Probst A.J."/>
            <person name="Ladd B."/>
            <person name="Jarett J.K."/>
            <person name="Geller-Mcgrath D.E."/>
            <person name="Sieber C.M."/>
            <person name="Emerson J.B."/>
            <person name="Anantharaman K."/>
            <person name="Thomas B.C."/>
            <person name="Malmstrom R."/>
            <person name="Stieglmeier M."/>
            <person name="Klingl A."/>
            <person name="Woyke T."/>
            <person name="Ryan C.M."/>
            <person name="Banfield J.F."/>
        </authorList>
    </citation>
    <scope>NUCLEOTIDE SEQUENCE [LARGE SCALE GENOMIC DNA]</scope>
    <source>
        <strain evidence="2">CG11_big_fil_rev_8_21_14_0_20_46_11</strain>
    </source>
</reference>
<dbReference type="GO" id="GO:0004519">
    <property type="term" value="F:endonuclease activity"/>
    <property type="evidence" value="ECO:0007669"/>
    <property type="project" value="InterPro"/>
</dbReference>
<dbReference type="GO" id="GO:0048564">
    <property type="term" value="P:photosystem I assembly"/>
    <property type="evidence" value="ECO:0007669"/>
    <property type="project" value="TreeGrafter"/>
</dbReference>
<dbReference type="SUPFAM" id="SSF55608">
    <property type="entry name" value="Homing endonucleases"/>
    <property type="match status" value="1"/>
</dbReference>
<dbReference type="InterPro" id="IPR004860">
    <property type="entry name" value="LAGLIDADG_dom"/>
</dbReference>
<dbReference type="GO" id="GO:0045292">
    <property type="term" value="P:mRNA cis splicing, via spliceosome"/>
    <property type="evidence" value="ECO:0007669"/>
    <property type="project" value="TreeGrafter"/>
</dbReference>
<protein>
    <recommendedName>
        <fullName evidence="1">Homing endonuclease LAGLIDADG domain-containing protein</fullName>
    </recommendedName>
</protein>
<gene>
    <name evidence="2" type="ORF">COV91_00745</name>
</gene>
<dbReference type="GO" id="GO:0000373">
    <property type="term" value="P:Group II intron splicing"/>
    <property type="evidence" value="ECO:0007669"/>
    <property type="project" value="TreeGrafter"/>
</dbReference>
<dbReference type="PANTHER" id="PTHR47539">
    <property type="entry name" value="PENTATRICOPEPTIDE REPEAT-CONTAINING PROTEIN OTP51, CHLOROPLASTIC"/>
    <property type="match status" value="1"/>
</dbReference>
<dbReference type="InterPro" id="IPR052500">
    <property type="entry name" value="Chloro/Mito_RNA_Process"/>
</dbReference>
<comment type="caution">
    <text evidence="2">The sequence shown here is derived from an EMBL/GenBank/DDBJ whole genome shotgun (WGS) entry which is preliminary data.</text>
</comment>